<evidence type="ECO:0000256" key="3">
    <source>
        <dbReference type="ARBA" id="ARBA00022475"/>
    </source>
</evidence>
<keyword evidence="2" id="KW-0813">Transport</keyword>
<evidence type="ECO:0000313" key="9">
    <source>
        <dbReference type="Proteomes" id="UP000027982"/>
    </source>
</evidence>
<dbReference type="KEGG" id="fgi:OP10G_4087"/>
<feature type="transmembrane region" description="Helical" evidence="7">
    <location>
        <begin position="54"/>
        <end position="74"/>
    </location>
</feature>
<accession>A0A068NXF8</accession>
<dbReference type="RefSeq" id="WP_025228649.1">
    <property type="nucleotide sequence ID" value="NZ_CP007139.1"/>
</dbReference>
<dbReference type="GO" id="GO:0005886">
    <property type="term" value="C:plasma membrane"/>
    <property type="evidence" value="ECO:0007669"/>
    <property type="project" value="UniProtKB-SubCell"/>
</dbReference>
<keyword evidence="4 7" id="KW-0812">Transmembrane</keyword>
<dbReference type="PRINTS" id="PR00173">
    <property type="entry name" value="EDTRNSPORT"/>
</dbReference>
<gene>
    <name evidence="8" type="ORF">OP10G_4087</name>
</gene>
<dbReference type="PANTHER" id="PTHR42865:SF7">
    <property type="entry name" value="PROTON_GLUTAMATE-ASPARTATE SYMPORTER"/>
    <property type="match status" value="1"/>
</dbReference>
<evidence type="ECO:0000256" key="1">
    <source>
        <dbReference type="ARBA" id="ARBA00004651"/>
    </source>
</evidence>
<evidence type="ECO:0000256" key="4">
    <source>
        <dbReference type="ARBA" id="ARBA00022692"/>
    </source>
</evidence>
<dbReference type="Proteomes" id="UP000027982">
    <property type="component" value="Chromosome"/>
</dbReference>
<evidence type="ECO:0000256" key="2">
    <source>
        <dbReference type="ARBA" id="ARBA00022448"/>
    </source>
</evidence>
<dbReference type="STRING" id="661478.OP10G_4087"/>
<dbReference type="Pfam" id="PF00375">
    <property type="entry name" value="SDF"/>
    <property type="match status" value="1"/>
</dbReference>
<comment type="subcellular location">
    <subcellularLocation>
        <location evidence="1">Cell membrane</location>
        <topology evidence="1">Multi-pass membrane protein</topology>
    </subcellularLocation>
</comment>
<dbReference type="SUPFAM" id="SSF118215">
    <property type="entry name" value="Proton glutamate symport protein"/>
    <property type="match status" value="1"/>
</dbReference>
<reference evidence="8 9" key="1">
    <citation type="journal article" date="2014" name="PLoS ONE">
        <title>The first complete genome sequence of the class fimbriimonadia in the phylum armatimonadetes.</title>
        <authorList>
            <person name="Hu Z.Y."/>
            <person name="Wang Y.Z."/>
            <person name="Im W.T."/>
            <person name="Wang S.Y."/>
            <person name="Zhao G.P."/>
            <person name="Zheng H.J."/>
            <person name="Quan Z.X."/>
        </authorList>
    </citation>
    <scope>NUCLEOTIDE SEQUENCE [LARGE SCALE GENOMIC DNA]</scope>
    <source>
        <strain evidence="8">Gsoil 348</strain>
    </source>
</reference>
<keyword evidence="9" id="KW-1185">Reference proteome</keyword>
<keyword evidence="3" id="KW-1003">Cell membrane</keyword>
<organism evidence="8 9">
    <name type="scientific">Fimbriimonas ginsengisoli Gsoil 348</name>
    <dbReference type="NCBI Taxonomy" id="661478"/>
    <lineage>
        <taxon>Bacteria</taxon>
        <taxon>Bacillati</taxon>
        <taxon>Armatimonadota</taxon>
        <taxon>Fimbriimonadia</taxon>
        <taxon>Fimbriimonadales</taxon>
        <taxon>Fimbriimonadaceae</taxon>
        <taxon>Fimbriimonas</taxon>
    </lineage>
</organism>
<evidence type="ECO:0000256" key="5">
    <source>
        <dbReference type="ARBA" id="ARBA00022989"/>
    </source>
</evidence>
<dbReference type="EMBL" id="CP007139">
    <property type="protein sequence ID" value="AIE87455.1"/>
    <property type="molecule type" value="Genomic_DNA"/>
</dbReference>
<dbReference type="HOGENOM" id="CLU_019375_7_1_0"/>
<dbReference type="Gene3D" id="1.10.3860.10">
    <property type="entry name" value="Sodium:dicarboxylate symporter"/>
    <property type="match status" value="1"/>
</dbReference>
<dbReference type="GO" id="GO:0006835">
    <property type="term" value="P:dicarboxylic acid transport"/>
    <property type="evidence" value="ECO:0007669"/>
    <property type="project" value="TreeGrafter"/>
</dbReference>
<feature type="transmembrane region" description="Helical" evidence="7">
    <location>
        <begin position="86"/>
        <end position="113"/>
    </location>
</feature>
<dbReference type="PANTHER" id="PTHR42865">
    <property type="entry name" value="PROTON/GLUTAMATE-ASPARTATE SYMPORTER"/>
    <property type="match status" value="1"/>
</dbReference>
<evidence type="ECO:0000256" key="7">
    <source>
        <dbReference type="SAM" id="Phobius"/>
    </source>
</evidence>
<sequence>MHTSGKGMPLHTKVLTGLILGAVCGGVAQAILGAKNPNLAWFNDTLAKPVGNIFLYMIFMIVVPLLFSALVLGVGELGNAAKVGRIGILSLIMTVVLSGTAVMIGLGAVNLIAPGDHIPAAQRQELISQYSNKAQGEKQLEAAKKEPEDPPLIGFIPKNPFKEIVRALDGGLLPVMFFALVFGLALASVHAEQAAPLKAFFDSLFAVSQKVVEYAMKIAPFGVFFLVFRTASSVGAHLFVALGMYMAVVLSALLLHQFGTYSLALKFVAKISPAIFFRKMRAVMLTAFATSSSNATLPLALQTAEEEIGLPRDVSTFVLTVGATANQNGTALFEGVTIVFLAQLFGVHLDLAQQLQVMVLAILAGVGTAGVPGGSLPMIASVLVMFKIPAEAIGVILGVDRILDMCRTVLNVTGDMAIAACVTRLSGRQGDALNDTIQATS</sequence>
<evidence type="ECO:0000313" key="8">
    <source>
        <dbReference type="EMBL" id="AIE87455.1"/>
    </source>
</evidence>
<evidence type="ECO:0000256" key="6">
    <source>
        <dbReference type="ARBA" id="ARBA00023136"/>
    </source>
</evidence>
<name>A0A068NXF8_FIMGI</name>
<keyword evidence="6 7" id="KW-0472">Membrane</keyword>
<protein>
    <submittedName>
        <fullName evidence="8">Proton/sodium-glutamate symport protein</fullName>
    </submittedName>
</protein>
<dbReference type="InterPro" id="IPR001991">
    <property type="entry name" value="Na-dicarboxylate_symporter"/>
</dbReference>
<dbReference type="eggNOG" id="COG1301">
    <property type="taxonomic scope" value="Bacteria"/>
</dbReference>
<feature type="transmembrane region" description="Helical" evidence="7">
    <location>
        <begin position="171"/>
        <end position="191"/>
    </location>
</feature>
<dbReference type="AlphaFoldDB" id="A0A068NXF8"/>
<dbReference type="OrthoDB" id="9768885at2"/>
<dbReference type="GO" id="GO:0015293">
    <property type="term" value="F:symporter activity"/>
    <property type="evidence" value="ECO:0007669"/>
    <property type="project" value="UniProtKB-KW"/>
</dbReference>
<proteinExistence type="predicted"/>
<dbReference type="InterPro" id="IPR036458">
    <property type="entry name" value="Na:dicarbo_symporter_sf"/>
</dbReference>
<keyword evidence="5 7" id="KW-1133">Transmembrane helix</keyword>